<evidence type="ECO:0000313" key="1">
    <source>
        <dbReference type="EMBL" id="KAJ2984449.1"/>
    </source>
</evidence>
<organism evidence="1 2">
    <name type="scientific">Xylaria curta</name>
    <dbReference type="NCBI Taxonomy" id="42375"/>
    <lineage>
        <taxon>Eukaryota</taxon>
        <taxon>Fungi</taxon>
        <taxon>Dikarya</taxon>
        <taxon>Ascomycota</taxon>
        <taxon>Pezizomycotina</taxon>
        <taxon>Sordariomycetes</taxon>
        <taxon>Xylariomycetidae</taxon>
        <taxon>Xylariales</taxon>
        <taxon>Xylariaceae</taxon>
        <taxon>Xylaria</taxon>
    </lineage>
</organism>
<protein>
    <submittedName>
        <fullName evidence="1">Uncharacterized protein</fullName>
    </submittedName>
</protein>
<evidence type="ECO:0000313" key="2">
    <source>
        <dbReference type="Proteomes" id="UP001143856"/>
    </source>
</evidence>
<keyword evidence="2" id="KW-1185">Reference proteome</keyword>
<comment type="caution">
    <text evidence="1">The sequence shown here is derived from an EMBL/GenBank/DDBJ whole genome shotgun (WGS) entry which is preliminary data.</text>
</comment>
<gene>
    <name evidence="1" type="ORF">NUW58_g6052</name>
</gene>
<proteinExistence type="predicted"/>
<accession>A0ACC1NZE0</accession>
<reference evidence="1" key="1">
    <citation type="submission" date="2022-10" db="EMBL/GenBank/DDBJ databases">
        <title>Genome Sequence of Xylaria curta.</title>
        <authorList>
            <person name="Buettner E."/>
        </authorList>
    </citation>
    <scope>NUCLEOTIDE SEQUENCE</scope>
    <source>
        <strain evidence="1">Babe10</strain>
    </source>
</reference>
<dbReference type="Proteomes" id="UP001143856">
    <property type="component" value="Unassembled WGS sequence"/>
</dbReference>
<dbReference type="EMBL" id="JAPDGR010001292">
    <property type="protein sequence ID" value="KAJ2984449.1"/>
    <property type="molecule type" value="Genomic_DNA"/>
</dbReference>
<name>A0ACC1NZE0_9PEZI</name>
<sequence>MASFGRAMREAHFGFASNYVPLNHGSFGTFPDTVRDYQRGLQSETEARPDTFIRFTYPISDLRVLLELLSQARQAVAPLLGADAEEVVFVPNALTGINTVLRNLTYVDGDVILHFSTIYGGCLKTIRSLEETTPVRGYSIDLVYPIEDDDILHKVNNTLLALRQQGLRVVLAMFDTVLTFPGVRLPWESLVRLYKQQGIMTCIDAAHGIGNIDLTHLAQVGPDFVISNCYKWLMVPRGCAVLYVPRRNQPLIKTSYPTDGRYLPEADRKDIPPAKYFGNLFEHVSTIDTSPYLCVPEALKFRNEICGGEEQVRAYCIGLAKQGGELMAMLMGTEVLKNKTGTLDNCCFTNVRLPLDVDEDGKAATGGKSNGIAREEAEVVANWMTERSVNEFDTYIAVRYYAGSFWTRLSGQIYLDRTDFAWAAGVLLELCVRARRGDWKSTADIKSVSWPESKADAE</sequence>